<dbReference type="InterPro" id="IPR001486">
    <property type="entry name" value="Hemoglobin_trunc"/>
</dbReference>
<feature type="binding site" description="distal binding residue" evidence="6">
    <location>
        <position position="122"/>
    </location>
    <ligand>
        <name>heme</name>
        <dbReference type="ChEBI" id="CHEBI:30413"/>
    </ligand>
    <ligandPart>
        <name>Fe</name>
        <dbReference type="ChEBI" id="CHEBI:18248"/>
    </ligandPart>
</feature>
<dbReference type="AlphaFoldDB" id="A0A0Q1DXK7"/>
<dbReference type="Proteomes" id="UP000050517">
    <property type="component" value="Unassembled WGS sequence"/>
</dbReference>
<dbReference type="PANTHER" id="PTHR47366">
    <property type="entry name" value="TWO-ON-TWO HEMOGLOBIN-3"/>
    <property type="match status" value="1"/>
</dbReference>
<comment type="similarity">
    <text evidence="5">Belongs to the truncated hemoglobin family. Group II subfamily.</text>
</comment>
<protein>
    <submittedName>
        <fullName evidence="7">Group 2 truncated hemoglobin GlbO</fullName>
    </submittedName>
</protein>
<dbReference type="InterPro" id="IPR044203">
    <property type="entry name" value="GlbO/GLB3-like"/>
</dbReference>
<evidence type="ECO:0000256" key="3">
    <source>
        <dbReference type="ARBA" id="ARBA00022723"/>
    </source>
</evidence>
<evidence type="ECO:0000256" key="4">
    <source>
        <dbReference type="ARBA" id="ARBA00023004"/>
    </source>
</evidence>
<evidence type="ECO:0000313" key="7">
    <source>
        <dbReference type="EMBL" id="KQB84980.1"/>
    </source>
</evidence>
<proteinExistence type="inferred from homology"/>
<evidence type="ECO:0000313" key="8">
    <source>
        <dbReference type="Proteomes" id="UP000050517"/>
    </source>
</evidence>
<gene>
    <name evidence="7" type="primary">glbO</name>
    <name evidence="7" type="ORF">Cocul_00113</name>
</gene>
<dbReference type="EMBL" id="LKST01000001">
    <property type="protein sequence ID" value="KQB84980.1"/>
    <property type="molecule type" value="Genomic_DNA"/>
</dbReference>
<dbReference type="PATRIC" id="fig|1544416.3.peg.113"/>
<dbReference type="Pfam" id="PF01152">
    <property type="entry name" value="Bac_globin"/>
    <property type="match status" value="1"/>
</dbReference>
<dbReference type="RefSeq" id="WP_055121379.1">
    <property type="nucleotide sequence ID" value="NZ_LKST01000001.1"/>
</dbReference>
<dbReference type="Gene3D" id="1.10.490.10">
    <property type="entry name" value="Globins"/>
    <property type="match status" value="1"/>
</dbReference>
<dbReference type="STRING" id="1544416.Cocul_00113"/>
<name>A0A0Q1DXK7_9CORY</name>
<evidence type="ECO:0000256" key="5">
    <source>
        <dbReference type="ARBA" id="ARBA00034496"/>
    </source>
</evidence>
<keyword evidence="4" id="KW-0408">Iron</keyword>
<dbReference type="GO" id="GO:0005344">
    <property type="term" value="F:oxygen carrier activity"/>
    <property type="evidence" value="ECO:0007669"/>
    <property type="project" value="InterPro"/>
</dbReference>
<dbReference type="GO" id="GO:0046872">
    <property type="term" value="F:metal ion binding"/>
    <property type="evidence" value="ECO:0007669"/>
    <property type="project" value="UniProtKB-KW"/>
</dbReference>
<evidence type="ECO:0000256" key="1">
    <source>
        <dbReference type="ARBA" id="ARBA00022448"/>
    </source>
</evidence>
<reference evidence="7 8" key="1">
    <citation type="submission" date="2015-10" db="EMBL/GenBank/DDBJ databases">
        <title>Corynebacteirum lowii and Corynebacterium oculi species nova, derived from human clinical disease and and emended description of Corynebacterium mastiditis.</title>
        <authorList>
            <person name="Bernard K."/>
            <person name="Pacheco A.L."/>
            <person name="Mcdougall C."/>
            <person name="Burtx T."/>
            <person name="Weibe D."/>
            <person name="Tyler S."/>
            <person name="Olson A.B."/>
            <person name="Cnockaert M."/>
            <person name="Eguchi H."/>
            <person name="Kuwahara T."/>
            <person name="Nakayama-Imaohji H."/>
            <person name="Boudewijins M."/>
            <person name="Van Hoecke F."/>
            <person name="Bernier A.-M."/>
            <person name="Vandamme P."/>
        </authorList>
    </citation>
    <scope>NUCLEOTIDE SEQUENCE [LARGE SCALE GENOMIC DNA]</scope>
    <source>
        <strain evidence="7 8">NML 130210</strain>
    </source>
</reference>
<keyword evidence="1" id="KW-0813">Transport</keyword>
<evidence type="ECO:0000256" key="6">
    <source>
        <dbReference type="PIRSR" id="PIRSR601486-1"/>
    </source>
</evidence>
<dbReference type="InterPro" id="IPR012292">
    <property type="entry name" value="Globin/Proto"/>
</dbReference>
<evidence type="ECO:0000256" key="2">
    <source>
        <dbReference type="ARBA" id="ARBA00022617"/>
    </source>
</evidence>
<dbReference type="CDD" id="cd14771">
    <property type="entry name" value="TrHb2_Mt-trHbO-like_O"/>
    <property type="match status" value="1"/>
</dbReference>
<dbReference type="GO" id="GO:0020037">
    <property type="term" value="F:heme binding"/>
    <property type="evidence" value="ECO:0007669"/>
    <property type="project" value="InterPro"/>
</dbReference>
<dbReference type="PANTHER" id="PTHR47366:SF1">
    <property type="entry name" value="TWO-ON-TWO HEMOGLOBIN-3"/>
    <property type="match status" value="1"/>
</dbReference>
<keyword evidence="3" id="KW-0479">Metal-binding</keyword>
<accession>A0A0Q1DXK7</accession>
<comment type="caution">
    <text evidence="7">The sequence shown here is derived from an EMBL/GenBank/DDBJ whole genome shotgun (WGS) entry which is preliminary data.</text>
</comment>
<dbReference type="GO" id="GO:0019825">
    <property type="term" value="F:oxygen binding"/>
    <property type="evidence" value="ECO:0007669"/>
    <property type="project" value="InterPro"/>
</dbReference>
<organism evidence="7 8">
    <name type="scientific">Corynebacterium oculi</name>
    <dbReference type="NCBI Taxonomy" id="1544416"/>
    <lineage>
        <taxon>Bacteria</taxon>
        <taxon>Bacillati</taxon>
        <taxon>Actinomycetota</taxon>
        <taxon>Actinomycetes</taxon>
        <taxon>Mycobacteriales</taxon>
        <taxon>Corynebacteriaceae</taxon>
        <taxon>Corynebacterium</taxon>
    </lineage>
</organism>
<sequence>MTSPSSLYDALGGEVFERLVAGFYRRVRTDDILGPMYPQDDWVGAEDRLRMFLVQYWGGPADYQAQRGHPRLRMRHMPFPIDAAAAQRWLDLMEASLDELGEQELPPAYRHALWDHMTRVAHMLINRPD</sequence>
<dbReference type="SUPFAM" id="SSF46458">
    <property type="entry name" value="Globin-like"/>
    <property type="match status" value="1"/>
</dbReference>
<dbReference type="OrthoDB" id="9790913at2"/>
<keyword evidence="2 6" id="KW-0349">Heme</keyword>
<dbReference type="InterPro" id="IPR009050">
    <property type="entry name" value="Globin-like_sf"/>
</dbReference>
<keyword evidence="8" id="KW-1185">Reference proteome</keyword>